<keyword evidence="7" id="KW-0677">Repeat</keyword>
<evidence type="ECO:0000256" key="6">
    <source>
        <dbReference type="ARBA" id="ARBA00022692"/>
    </source>
</evidence>
<feature type="transmembrane region" description="Helical" evidence="14">
    <location>
        <begin position="199"/>
        <end position="218"/>
    </location>
</feature>
<evidence type="ECO:0000256" key="10">
    <source>
        <dbReference type="ARBA" id="ARBA00023136"/>
    </source>
</evidence>
<dbReference type="EMBL" id="QPFP01000005">
    <property type="protein sequence ID" value="TEB36576.1"/>
    <property type="molecule type" value="Genomic_DNA"/>
</dbReference>
<feature type="transmembrane region" description="Helical" evidence="14">
    <location>
        <begin position="114"/>
        <end position="134"/>
    </location>
</feature>
<keyword evidence="6 14" id="KW-0812">Transmembrane</keyword>
<name>A0A4Y7TQZ0_COPMI</name>
<keyword evidence="8 14" id="KW-0256">Endoplasmic reticulum</keyword>
<keyword evidence="4 14" id="KW-0328">Glycosyltransferase</keyword>
<comment type="similarity">
    <text evidence="3 14">Belongs to the glycosyltransferase 39 family.</text>
</comment>
<dbReference type="Proteomes" id="UP000298030">
    <property type="component" value="Unassembled WGS sequence"/>
</dbReference>
<dbReference type="Gene3D" id="2.80.10.50">
    <property type="match status" value="1"/>
</dbReference>
<feature type="domain" description="MIR" evidence="16">
    <location>
        <begin position="473"/>
        <end position="529"/>
    </location>
</feature>
<evidence type="ECO:0000256" key="9">
    <source>
        <dbReference type="ARBA" id="ARBA00022989"/>
    </source>
</evidence>
<evidence type="ECO:0000256" key="14">
    <source>
        <dbReference type="RuleBase" id="RU367007"/>
    </source>
</evidence>
<evidence type="ECO:0000256" key="15">
    <source>
        <dbReference type="SAM" id="MobiDB-lite"/>
    </source>
</evidence>
<dbReference type="PANTHER" id="PTHR10050:SF51">
    <property type="entry name" value="PROTEIN O-MANNOSYL-TRANSFERASE 1"/>
    <property type="match status" value="1"/>
</dbReference>
<dbReference type="OrthoDB" id="292747at2759"/>
<dbReference type="EC" id="2.4.1.109" evidence="14"/>
<keyword evidence="10 14" id="KW-0472">Membrane</keyword>
<comment type="catalytic activity">
    <reaction evidence="12 14">
        <text>a di-trans,poly-cis-dolichyl beta-D-mannosyl phosphate + L-threonyl-[protein] = 3-O-(alpha-D-mannosyl)-L-threonyl-[protein] + a di-trans,poly-cis-dolichyl phosphate + H(+)</text>
        <dbReference type="Rhea" id="RHEA:53396"/>
        <dbReference type="Rhea" id="RHEA-COMP:11060"/>
        <dbReference type="Rhea" id="RHEA-COMP:13547"/>
        <dbReference type="Rhea" id="RHEA-COMP:19498"/>
        <dbReference type="Rhea" id="RHEA-COMP:19501"/>
        <dbReference type="ChEBI" id="CHEBI:15378"/>
        <dbReference type="ChEBI" id="CHEBI:30013"/>
        <dbReference type="ChEBI" id="CHEBI:57683"/>
        <dbReference type="ChEBI" id="CHEBI:58211"/>
        <dbReference type="ChEBI" id="CHEBI:137323"/>
        <dbReference type="EC" id="2.4.1.109"/>
    </reaction>
</comment>
<dbReference type="Pfam" id="PF02366">
    <property type="entry name" value="PMT"/>
    <property type="match status" value="1"/>
</dbReference>
<evidence type="ECO:0000313" key="17">
    <source>
        <dbReference type="EMBL" id="TEB36576.1"/>
    </source>
</evidence>
<feature type="compositionally biased region" description="Basic and acidic residues" evidence="15">
    <location>
        <begin position="35"/>
        <end position="46"/>
    </location>
</feature>
<feature type="transmembrane region" description="Helical" evidence="14">
    <location>
        <begin position="613"/>
        <end position="635"/>
    </location>
</feature>
<dbReference type="InterPro" id="IPR036300">
    <property type="entry name" value="MIR_dom_sf"/>
</dbReference>
<dbReference type="Pfam" id="PF02815">
    <property type="entry name" value="MIR"/>
    <property type="match status" value="1"/>
</dbReference>
<keyword evidence="18" id="KW-1185">Reference proteome</keyword>
<evidence type="ECO:0000256" key="11">
    <source>
        <dbReference type="ARBA" id="ARBA00023180"/>
    </source>
</evidence>
<accession>A0A4Y7TQZ0</accession>
<dbReference type="SMART" id="SM00472">
    <property type="entry name" value="MIR"/>
    <property type="match status" value="3"/>
</dbReference>
<dbReference type="Pfam" id="PF16192">
    <property type="entry name" value="PMT_4TMC"/>
    <property type="match status" value="1"/>
</dbReference>
<protein>
    <recommendedName>
        <fullName evidence="14">Dolichyl-phosphate-mannose--protein mannosyltransferase</fullName>
        <ecNumber evidence="14">2.4.1.109</ecNumber>
    </recommendedName>
</protein>
<comment type="caution">
    <text evidence="17">The sequence shown here is derived from an EMBL/GenBank/DDBJ whole genome shotgun (WGS) entry which is preliminary data.</text>
</comment>
<evidence type="ECO:0000256" key="7">
    <source>
        <dbReference type="ARBA" id="ARBA00022737"/>
    </source>
</evidence>
<feature type="compositionally biased region" description="Polar residues" evidence="15">
    <location>
        <begin position="1"/>
        <end position="10"/>
    </location>
</feature>
<feature type="region of interest" description="Disordered" evidence="15">
    <location>
        <begin position="1"/>
        <end position="46"/>
    </location>
</feature>
<dbReference type="UniPathway" id="UPA00378"/>
<feature type="transmembrane region" description="Helical" evidence="14">
    <location>
        <begin position="284"/>
        <end position="309"/>
    </location>
</feature>
<dbReference type="InterPro" id="IPR016093">
    <property type="entry name" value="MIR_motif"/>
</dbReference>
<reference evidence="17 18" key="1">
    <citation type="journal article" date="2019" name="Nat. Ecol. Evol.">
        <title>Megaphylogeny resolves global patterns of mushroom evolution.</title>
        <authorList>
            <person name="Varga T."/>
            <person name="Krizsan K."/>
            <person name="Foldi C."/>
            <person name="Dima B."/>
            <person name="Sanchez-Garcia M."/>
            <person name="Sanchez-Ramirez S."/>
            <person name="Szollosi G.J."/>
            <person name="Szarkandi J.G."/>
            <person name="Papp V."/>
            <person name="Albert L."/>
            <person name="Andreopoulos W."/>
            <person name="Angelini C."/>
            <person name="Antonin V."/>
            <person name="Barry K.W."/>
            <person name="Bougher N.L."/>
            <person name="Buchanan P."/>
            <person name="Buyck B."/>
            <person name="Bense V."/>
            <person name="Catcheside P."/>
            <person name="Chovatia M."/>
            <person name="Cooper J."/>
            <person name="Damon W."/>
            <person name="Desjardin D."/>
            <person name="Finy P."/>
            <person name="Geml J."/>
            <person name="Haridas S."/>
            <person name="Hughes K."/>
            <person name="Justo A."/>
            <person name="Karasinski D."/>
            <person name="Kautmanova I."/>
            <person name="Kiss B."/>
            <person name="Kocsube S."/>
            <person name="Kotiranta H."/>
            <person name="LaButti K.M."/>
            <person name="Lechner B.E."/>
            <person name="Liimatainen K."/>
            <person name="Lipzen A."/>
            <person name="Lukacs Z."/>
            <person name="Mihaltcheva S."/>
            <person name="Morgado L.N."/>
            <person name="Niskanen T."/>
            <person name="Noordeloos M.E."/>
            <person name="Ohm R.A."/>
            <person name="Ortiz-Santana B."/>
            <person name="Ovrebo C."/>
            <person name="Racz N."/>
            <person name="Riley R."/>
            <person name="Savchenko A."/>
            <person name="Shiryaev A."/>
            <person name="Soop K."/>
            <person name="Spirin V."/>
            <person name="Szebenyi C."/>
            <person name="Tomsovsky M."/>
            <person name="Tulloss R.E."/>
            <person name="Uehling J."/>
            <person name="Grigoriev I.V."/>
            <person name="Vagvolgyi C."/>
            <person name="Papp T."/>
            <person name="Martin F.M."/>
            <person name="Miettinen O."/>
            <person name="Hibbett D.S."/>
            <person name="Nagy L.G."/>
        </authorList>
    </citation>
    <scope>NUCLEOTIDE SEQUENCE [LARGE SCALE GENOMIC DNA]</scope>
    <source>
        <strain evidence="17 18">FP101781</strain>
    </source>
</reference>
<comment type="function">
    <text evidence="14">Transfers mannose from Dol-P-mannose to Ser or Thr residues on proteins.</text>
</comment>
<keyword evidence="9 14" id="KW-1133">Transmembrane helix</keyword>
<keyword evidence="5 14" id="KW-0808">Transferase</keyword>
<comment type="catalytic activity">
    <reaction evidence="13 14">
        <text>a di-trans,poly-cis-dolichyl beta-D-mannosyl phosphate + L-seryl-[protein] = 3-O-(alpha-D-mannosyl)-L-seryl-[protein] + a di-trans,poly-cis-dolichyl phosphate + H(+)</text>
        <dbReference type="Rhea" id="RHEA:17377"/>
        <dbReference type="Rhea" id="RHEA-COMP:9863"/>
        <dbReference type="Rhea" id="RHEA-COMP:13546"/>
        <dbReference type="Rhea" id="RHEA-COMP:19498"/>
        <dbReference type="Rhea" id="RHEA-COMP:19501"/>
        <dbReference type="ChEBI" id="CHEBI:15378"/>
        <dbReference type="ChEBI" id="CHEBI:29999"/>
        <dbReference type="ChEBI" id="CHEBI:57683"/>
        <dbReference type="ChEBI" id="CHEBI:58211"/>
        <dbReference type="ChEBI" id="CHEBI:137321"/>
        <dbReference type="EC" id="2.4.1.109"/>
    </reaction>
</comment>
<dbReference type="InterPro" id="IPR032421">
    <property type="entry name" value="PMT_4TMC"/>
</dbReference>
<evidence type="ECO:0000259" key="16">
    <source>
        <dbReference type="PROSITE" id="PS50919"/>
    </source>
</evidence>
<dbReference type="PROSITE" id="PS50919">
    <property type="entry name" value="MIR"/>
    <property type="match status" value="3"/>
</dbReference>
<evidence type="ECO:0000313" key="18">
    <source>
        <dbReference type="Proteomes" id="UP000298030"/>
    </source>
</evidence>
<dbReference type="SUPFAM" id="SSF82109">
    <property type="entry name" value="MIR domain"/>
    <property type="match status" value="1"/>
</dbReference>
<dbReference type="FunFam" id="2.80.10.50:FF:000044">
    <property type="entry name" value="Dolichyl-phosphate-mannose-protein mannosyltransferase 4"/>
    <property type="match status" value="1"/>
</dbReference>
<dbReference type="STRING" id="71717.A0A4Y7TQZ0"/>
<dbReference type="PANTHER" id="PTHR10050">
    <property type="entry name" value="DOLICHYL-PHOSPHATE-MANNOSE--PROTEIN MANNOSYLTRANSFERASE"/>
    <property type="match status" value="1"/>
</dbReference>
<feature type="transmembrane region" description="Helical" evidence="14">
    <location>
        <begin position="729"/>
        <end position="748"/>
    </location>
</feature>
<evidence type="ECO:0000256" key="8">
    <source>
        <dbReference type="ARBA" id="ARBA00022824"/>
    </source>
</evidence>
<evidence type="ECO:0000256" key="12">
    <source>
        <dbReference type="ARBA" id="ARBA00045085"/>
    </source>
</evidence>
<feature type="domain" description="MIR" evidence="16">
    <location>
        <begin position="410"/>
        <end position="467"/>
    </location>
</feature>
<dbReference type="InterPro" id="IPR027005">
    <property type="entry name" value="PMT-like"/>
</dbReference>
<feature type="domain" description="MIR" evidence="16">
    <location>
        <begin position="341"/>
        <end position="401"/>
    </location>
</feature>
<comment type="subcellular location">
    <subcellularLocation>
        <location evidence="1 14">Endoplasmic reticulum membrane</location>
        <topology evidence="1 14">Multi-pass membrane protein</topology>
    </subcellularLocation>
</comment>
<evidence type="ECO:0000256" key="3">
    <source>
        <dbReference type="ARBA" id="ARBA00007222"/>
    </source>
</evidence>
<evidence type="ECO:0000256" key="4">
    <source>
        <dbReference type="ARBA" id="ARBA00022676"/>
    </source>
</evidence>
<sequence length="783" mass="89269">MASTSSSKGKTTPRLRKQGQPEAPPSSYEYDQVQEDEHHADVYSSPRDRSGIEKFFESQQGSVVVVSALTALAFALRFYKISHPDQVVFDEVHFGKFAAYYITHQYYFDVHPPLAKLLFGLAGWFVGFDGSFLFENIGDSYITNNVPYVGMRALPAVLGSLTVPVVYAIMKESGYSTIIAAFSASLILFDNAHVAQSRLILLDAALIFFMSLTIYSYIRFRKFRYLEFTFDWWVWLLATGFFMACTWASKVNGILTVFCIGAAVLFDLWDVLDVRKEGHTMDYFYSHFLARAGGLILWPFIVYLSFFWIHFRVLTQSGPGDSFMSPAFQETLAGNELLLQSHDIYYYDIITMRHKDTKVFLHSHPDKYPLQYEDNRVSSQGQQVTGYGHNDTNNHWRIVPTKSLPETGRGRIVRNNDVVQLLHMATNTLLLTHDVASPLMPTNQEFTTWPKDDYSRHNDTLFTIQLAWDAPENEPFKSKSGYFKLIHVPTRVALWTHPKTLPDWAYKQQEINGNKNPSERSAIWYIEDIIADQYGEEPIGRDEDSRPVKTPKRMSFFKKFAELQLLMFQHNAGLTASHPYASGPINWPFLISGISFWTDNATNKQIYLTGNIVSWWTCVVGLSIFVGIIGADLIARRRALDPIPDAVRNRLWNNTGFFLIVWAVHYVPFFLMNRQLFIHHYLPSHLASALIAGSVLNFVLSDTINFPISYPTSKTRLRPSQYADVGFKGLATVIAYGLLLFMMFVYIAPLTYGTPGLTGEQVNSKRLLSSWTLHFAAKKTHDA</sequence>
<evidence type="ECO:0000256" key="2">
    <source>
        <dbReference type="ARBA" id="ARBA00004922"/>
    </source>
</evidence>
<feature type="transmembrane region" description="Helical" evidence="14">
    <location>
        <begin position="146"/>
        <end position="167"/>
    </location>
</feature>
<gene>
    <name evidence="17" type="ORF">FA13DRAFT_1682751</name>
</gene>
<keyword evidence="11" id="KW-0325">Glycoprotein</keyword>
<dbReference type="GO" id="GO:0005789">
    <property type="term" value="C:endoplasmic reticulum membrane"/>
    <property type="evidence" value="ECO:0007669"/>
    <property type="project" value="UniProtKB-SubCell"/>
</dbReference>
<proteinExistence type="inferred from homology"/>
<feature type="transmembrane region" description="Helical" evidence="14">
    <location>
        <begin position="230"/>
        <end position="249"/>
    </location>
</feature>
<dbReference type="CDD" id="cd23285">
    <property type="entry name" value="beta-trefoil_MIR_PMT4-like"/>
    <property type="match status" value="1"/>
</dbReference>
<dbReference type="InterPro" id="IPR003342">
    <property type="entry name" value="ArnT-like_N"/>
</dbReference>
<feature type="transmembrane region" description="Helical" evidence="14">
    <location>
        <begin position="685"/>
        <end position="708"/>
    </location>
</feature>
<comment type="pathway">
    <text evidence="2 14">Protein modification; protein glycosylation.</text>
</comment>
<organism evidence="17 18">
    <name type="scientific">Coprinellus micaceus</name>
    <name type="common">Glistening ink-cap mushroom</name>
    <name type="synonym">Coprinus micaceus</name>
    <dbReference type="NCBI Taxonomy" id="71717"/>
    <lineage>
        <taxon>Eukaryota</taxon>
        <taxon>Fungi</taxon>
        <taxon>Dikarya</taxon>
        <taxon>Basidiomycota</taxon>
        <taxon>Agaricomycotina</taxon>
        <taxon>Agaricomycetes</taxon>
        <taxon>Agaricomycetidae</taxon>
        <taxon>Agaricales</taxon>
        <taxon>Agaricineae</taxon>
        <taxon>Psathyrellaceae</taxon>
        <taxon>Coprinellus</taxon>
    </lineage>
</organism>
<evidence type="ECO:0000256" key="5">
    <source>
        <dbReference type="ARBA" id="ARBA00022679"/>
    </source>
</evidence>
<dbReference type="GO" id="GO:0004169">
    <property type="term" value="F:dolichyl-phosphate-mannose-protein mannosyltransferase activity"/>
    <property type="evidence" value="ECO:0007669"/>
    <property type="project" value="UniProtKB-UniRule"/>
</dbReference>
<evidence type="ECO:0000256" key="1">
    <source>
        <dbReference type="ARBA" id="ARBA00004477"/>
    </source>
</evidence>
<feature type="transmembrane region" description="Helical" evidence="14">
    <location>
        <begin position="656"/>
        <end position="673"/>
    </location>
</feature>
<dbReference type="AlphaFoldDB" id="A0A4Y7TQZ0"/>
<evidence type="ECO:0000256" key="13">
    <source>
        <dbReference type="ARBA" id="ARBA00045102"/>
    </source>
</evidence>